<feature type="compositionally biased region" description="Polar residues" evidence="1">
    <location>
        <begin position="186"/>
        <end position="205"/>
    </location>
</feature>
<dbReference type="Proteomes" id="UP000672032">
    <property type="component" value="Chromosome 1"/>
</dbReference>
<dbReference type="EMBL" id="CP063405">
    <property type="protein sequence ID" value="QSZ29019.1"/>
    <property type="molecule type" value="Genomic_DNA"/>
</dbReference>
<protein>
    <submittedName>
        <fullName evidence="2">Uncharacterized protein</fullName>
    </submittedName>
</protein>
<feature type="compositionally biased region" description="Polar residues" evidence="1">
    <location>
        <begin position="356"/>
        <end position="366"/>
    </location>
</feature>
<evidence type="ECO:0000313" key="2">
    <source>
        <dbReference type="EMBL" id="QSZ29019.1"/>
    </source>
</evidence>
<dbReference type="OrthoDB" id="10042665at2759"/>
<dbReference type="AlphaFoldDB" id="A0A8A3P813"/>
<evidence type="ECO:0000256" key="1">
    <source>
        <dbReference type="SAM" id="MobiDB-lite"/>
    </source>
</evidence>
<sequence length="375" mass="41265">METSEDRSGTLSSGNMSYPNSPAVYRSVGEGSEVTEASSVPQDDDAINLENKISENEPGIAELETESPEDAIRDDGLATTDKDNKKLKKEALSVDSDSDSDSDSHSASSSFRAYSVRRFCARHSSRSILDAYKRKRKLKAAGKNKRNQGTNLVKGLVDYLRVLEDRIDQMESGTVAKASKVDKPNEASTENHSSTNEVVENRSSTNAVVENHSSTIEVVVKFFNSAAYLTDDGSYPAVHNEAEEGSFMCGHDAQHFIRVLYSKVKNDRAEPLRQADSEPPKVDDIEILTFVVLSEAIAAFFAKQLDIPAEDDNLIRFGKPFQPLIRHLGSVREQLEGLKSHYGQVMTKDMEKSGTGWDSSTETPAATENLKESDN</sequence>
<evidence type="ECO:0000313" key="3">
    <source>
        <dbReference type="Proteomes" id="UP000672032"/>
    </source>
</evidence>
<reference evidence="2" key="1">
    <citation type="submission" date="2020-10" db="EMBL/GenBank/DDBJ databases">
        <title>Genome Sequence of Monilinia vaccinii-corymbosi Sheds Light on Mummy Berry Disease Infection of Blueberry and Mating Type.</title>
        <authorList>
            <person name="Yow A.G."/>
            <person name="Zhang Y."/>
            <person name="Bansal K."/>
            <person name="Eacker S.M."/>
            <person name="Sullivan S."/>
            <person name="Liachko I."/>
            <person name="Cubeta M.A."/>
            <person name="Rollins J.A."/>
            <person name="Ashrafi H."/>
        </authorList>
    </citation>
    <scope>NUCLEOTIDE SEQUENCE</scope>
    <source>
        <strain evidence="2">RL-1</strain>
    </source>
</reference>
<feature type="compositionally biased region" description="Basic and acidic residues" evidence="1">
    <location>
        <begin position="70"/>
        <end position="92"/>
    </location>
</feature>
<feature type="region of interest" description="Disordered" evidence="1">
    <location>
        <begin position="174"/>
        <end position="205"/>
    </location>
</feature>
<keyword evidence="3" id="KW-1185">Reference proteome</keyword>
<feature type="region of interest" description="Disordered" evidence="1">
    <location>
        <begin position="349"/>
        <end position="375"/>
    </location>
</feature>
<accession>A0A8A3P813</accession>
<name>A0A8A3P813_9HELO</name>
<proteinExistence type="predicted"/>
<feature type="compositionally biased region" description="Polar residues" evidence="1">
    <location>
        <begin position="9"/>
        <end position="20"/>
    </location>
</feature>
<feature type="region of interest" description="Disordered" evidence="1">
    <location>
        <begin position="1"/>
        <end position="108"/>
    </location>
</feature>
<gene>
    <name evidence="2" type="ORF">DSL72_003529</name>
</gene>
<organism evidence="2 3">
    <name type="scientific">Monilinia vaccinii-corymbosi</name>
    <dbReference type="NCBI Taxonomy" id="61207"/>
    <lineage>
        <taxon>Eukaryota</taxon>
        <taxon>Fungi</taxon>
        <taxon>Dikarya</taxon>
        <taxon>Ascomycota</taxon>
        <taxon>Pezizomycotina</taxon>
        <taxon>Leotiomycetes</taxon>
        <taxon>Helotiales</taxon>
        <taxon>Sclerotiniaceae</taxon>
        <taxon>Monilinia</taxon>
    </lineage>
</organism>